<proteinExistence type="predicted"/>
<name>A0A8S1B375_ARCPL</name>
<feature type="region of interest" description="Disordered" evidence="1">
    <location>
        <begin position="1"/>
        <end position="103"/>
    </location>
</feature>
<sequence>MEVAKSAAEVNEEEARAERKRRQRLAQEEFRQKQLMKQNPDDDHELSKNSSSFDKLLMDIPTQDIVIEATGEDSTKRKSPGGDGSVAKRRTGSVSKLDIMKNE</sequence>
<comment type="caution">
    <text evidence="2">The sequence shown here is derived from an EMBL/GenBank/DDBJ whole genome shotgun (WGS) entry which is preliminary data.</text>
</comment>
<gene>
    <name evidence="2" type="ORF">APLA_LOCUS13450</name>
</gene>
<organism evidence="2 3">
    <name type="scientific">Arctia plantaginis</name>
    <name type="common">Wood tiger moth</name>
    <name type="synonym">Phalaena plantaginis</name>
    <dbReference type="NCBI Taxonomy" id="874455"/>
    <lineage>
        <taxon>Eukaryota</taxon>
        <taxon>Metazoa</taxon>
        <taxon>Ecdysozoa</taxon>
        <taxon>Arthropoda</taxon>
        <taxon>Hexapoda</taxon>
        <taxon>Insecta</taxon>
        <taxon>Pterygota</taxon>
        <taxon>Neoptera</taxon>
        <taxon>Endopterygota</taxon>
        <taxon>Lepidoptera</taxon>
        <taxon>Glossata</taxon>
        <taxon>Ditrysia</taxon>
        <taxon>Noctuoidea</taxon>
        <taxon>Erebidae</taxon>
        <taxon>Arctiinae</taxon>
        <taxon>Arctia</taxon>
    </lineage>
</organism>
<reference evidence="2 3" key="1">
    <citation type="submission" date="2020-04" db="EMBL/GenBank/DDBJ databases">
        <authorList>
            <person name="Wallbank WR R."/>
            <person name="Pardo Diaz C."/>
            <person name="Kozak K."/>
            <person name="Martin S."/>
            <person name="Jiggins C."/>
            <person name="Moest M."/>
            <person name="Warren A I."/>
            <person name="Byers J.R.P. K."/>
            <person name="Montejo-Kovacevich G."/>
            <person name="Yen C E."/>
        </authorList>
    </citation>
    <scope>NUCLEOTIDE SEQUENCE [LARGE SCALE GENOMIC DNA]</scope>
</reference>
<dbReference type="Proteomes" id="UP000494256">
    <property type="component" value="Unassembled WGS sequence"/>
</dbReference>
<evidence type="ECO:0000256" key="1">
    <source>
        <dbReference type="SAM" id="MobiDB-lite"/>
    </source>
</evidence>
<protein>
    <submittedName>
        <fullName evidence="2">Uncharacterized protein</fullName>
    </submittedName>
</protein>
<dbReference type="OrthoDB" id="6340111at2759"/>
<dbReference type="EMBL" id="CADEBD010000353">
    <property type="protein sequence ID" value="CAB3251017.1"/>
    <property type="molecule type" value="Genomic_DNA"/>
</dbReference>
<evidence type="ECO:0000313" key="3">
    <source>
        <dbReference type="Proteomes" id="UP000494256"/>
    </source>
</evidence>
<accession>A0A8S1B375</accession>
<evidence type="ECO:0000313" key="2">
    <source>
        <dbReference type="EMBL" id="CAB3251017.1"/>
    </source>
</evidence>
<dbReference type="AlphaFoldDB" id="A0A8S1B375"/>